<evidence type="ECO:0000256" key="6">
    <source>
        <dbReference type="ARBA" id="ARBA00022490"/>
    </source>
</evidence>
<dbReference type="Proteomes" id="UP000238326">
    <property type="component" value="Unassembled WGS sequence"/>
</dbReference>
<protein>
    <recommendedName>
        <fullName evidence="11">1,6-anhydro-N-acetylmuramyl-L-alanine amidase AmpD</fullName>
        <ecNumber evidence="5">3.5.1.28</ecNumber>
    </recommendedName>
    <alternativeName>
        <fullName evidence="12">N-acetylmuramoyl-L-alanine amidase</fullName>
    </alternativeName>
</protein>
<evidence type="ECO:0000256" key="7">
    <source>
        <dbReference type="ARBA" id="ARBA00022723"/>
    </source>
</evidence>
<comment type="caution">
    <text evidence="14">The sequence shown here is derived from an EMBL/GenBank/DDBJ whole genome shotgun (WGS) entry which is preliminary data.</text>
</comment>
<dbReference type="CDD" id="cd06583">
    <property type="entry name" value="PGRP"/>
    <property type="match status" value="1"/>
</dbReference>
<dbReference type="InterPro" id="IPR051206">
    <property type="entry name" value="NAMLAA_amidase_2"/>
</dbReference>
<evidence type="ECO:0000256" key="12">
    <source>
        <dbReference type="ARBA" id="ARBA00042615"/>
    </source>
</evidence>
<dbReference type="InterPro" id="IPR036505">
    <property type="entry name" value="Amidase/PGRP_sf"/>
</dbReference>
<keyword evidence="15" id="KW-1185">Reference proteome</keyword>
<evidence type="ECO:0000256" key="4">
    <source>
        <dbReference type="ARBA" id="ARBA00007553"/>
    </source>
</evidence>
<evidence type="ECO:0000256" key="8">
    <source>
        <dbReference type="ARBA" id="ARBA00022801"/>
    </source>
</evidence>
<feature type="domain" description="N-acetylmuramoyl-L-alanine amidase" evidence="13">
    <location>
        <begin position="25"/>
        <end position="173"/>
    </location>
</feature>
<dbReference type="SUPFAM" id="SSF55846">
    <property type="entry name" value="N-acetylmuramoyl-L-alanine amidase-like"/>
    <property type="match status" value="1"/>
</dbReference>
<dbReference type="SMART" id="SM00644">
    <property type="entry name" value="Ami_2"/>
    <property type="match status" value="1"/>
</dbReference>
<keyword evidence="6" id="KW-0963">Cytoplasm</keyword>
<organism evidence="14 15">
    <name type="scientific">Malikia spinosa</name>
    <dbReference type="NCBI Taxonomy" id="86180"/>
    <lineage>
        <taxon>Bacteria</taxon>
        <taxon>Pseudomonadati</taxon>
        <taxon>Pseudomonadota</taxon>
        <taxon>Betaproteobacteria</taxon>
        <taxon>Burkholderiales</taxon>
        <taxon>Comamonadaceae</taxon>
        <taxon>Malikia</taxon>
    </lineage>
</organism>
<comment type="subcellular location">
    <subcellularLocation>
        <location evidence="3">Cytoplasm</location>
    </subcellularLocation>
</comment>
<dbReference type="PANTHER" id="PTHR30417:SF4">
    <property type="entry name" value="1,6-ANHYDRO-N-ACETYLMURAMYL-L-ALANINE AMIDASE AMPD"/>
    <property type="match status" value="1"/>
</dbReference>
<dbReference type="OrthoDB" id="9794842at2"/>
<dbReference type="GO" id="GO:0008745">
    <property type="term" value="F:N-acetylmuramoyl-L-alanine amidase activity"/>
    <property type="evidence" value="ECO:0007669"/>
    <property type="project" value="UniProtKB-EC"/>
</dbReference>
<dbReference type="PANTHER" id="PTHR30417">
    <property type="entry name" value="N-ACETYLMURAMOYL-L-ALANINE AMIDASE AMID"/>
    <property type="match status" value="1"/>
</dbReference>
<dbReference type="Pfam" id="PF01510">
    <property type="entry name" value="Amidase_2"/>
    <property type="match status" value="1"/>
</dbReference>
<evidence type="ECO:0000313" key="14">
    <source>
        <dbReference type="EMBL" id="PRD69624.1"/>
    </source>
</evidence>
<comment type="catalytic activity">
    <reaction evidence="1">
        <text>Hydrolyzes the link between N-acetylmuramoyl residues and L-amino acid residues in certain cell-wall glycopeptides.</text>
        <dbReference type="EC" id="3.5.1.28"/>
    </reaction>
</comment>
<keyword evidence="7" id="KW-0479">Metal-binding</keyword>
<evidence type="ECO:0000256" key="2">
    <source>
        <dbReference type="ARBA" id="ARBA00001947"/>
    </source>
</evidence>
<evidence type="ECO:0000256" key="11">
    <source>
        <dbReference type="ARBA" id="ARBA00039257"/>
    </source>
</evidence>
<evidence type="ECO:0000256" key="1">
    <source>
        <dbReference type="ARBA" id="ARBA00001561"/>
    </source>
</evidence>
<gene>
    <name evidence="14" type="ORF">C6P61_04745</name>
</gene>
<sequence>MPAEAETEPAGWRDGWLEHARVVPSPNYGPRPNGALIDLLVLHSISLPPGQYGGPEIEQLFGNRLDWDAHPYFEGLRGLEVSSHFLIRRDGALLQFVSCDDRAWHAGRSCWRGRENCNDDSIGIELEGLEGLHFEPAQYRTLADLCQALTRRYPIMHVAGHEHIAPGRKLDPGPGFDWAWLRQATCWPQDWFPLATAVQQNLAVSGADPGKTGAQGPDSDAAMQ</sequence>
<reference evidence="14 15" key="1">
    <citation type="submission" date="2018-03" db="EMBL/GenBank/DDBJ databases">
        <title>Comparative genomics illustrates the genes involved in a hyperalkaliphilic mechanisms of Serpentinomonas isolated from highly-alkaline calcium-rich serpentinized springs.</title>
        <authorList>
            <person name="Suzuki S."/>
            <person name="Ishii S."/>
            <person name="Walworth N."/>
            <person name="Bird L."/>
            <person name="Kuenen J.G."/>
            <person name="Nealson K.H."/>
        </authorList>
    </citation>
    <scope>NUCLEOTIDE SEQUENCE [LARGE SCALE GENOMIC DNA]</scope>
    <source>
        <strain evidence="14 15">83</strain>
    </source>
</reference>
<comment type="similarity">
    <text evidence="4">Belongs to the N-acetylmuramoyl-L-alanine amidase 2 family.</text>
</comment>
<evidence type="ECO:0000256" key="5">
    <source>
        <dbReference type="ARBA" id="ARBA00011901"/>
    </source>
</evidence>
<dbReference type="GO" id="GO:0046872">
    <property type="term" value="F:metal ion binding"/>
    <property type="evidence" value="ECO:0007669"/>
    <property type="project" value="UniProtKB-KW"/>
</dbReference>
<dbReference type="AlphaFoldDB" id="A0A2S9KGS1"/>
<dbReference type="GO" id="GO:0005737">
    <property type="term" value="C:cytoplasm"/>
    <property type="evidence" value="ECO:0007669"/>
    <property type="project" value="UniProtKB-SubCell"/>
</dbReference>
<evidence type="ECO:0000256" key="3">
    <source>
        <dbReference type="ARBA" id="ARBA00004496"/>
    </source>
</evidence>
<evidence type="ECO:0000256" key="9">
    <source>
        <dbReference type="ARBA" id="ARBA00022833"/>
    </source>
</evidence>
<dbReference type="Gene3D" id="3.40.80.10">
    <property type="entry name" value="Peptidoglycan recognition protein-like"/>
    <property type="match status" value="1"/>
</dbReference>
<dbReference type="GO" id="GO:0009254">
    <property type="term" value="P:peptidoglycan turnover"/>
    <property type="evidence" value="ECO:0007669"/>
    <property type="project" value="TreeGrafter"/>
</dbReference>
<dbReference type="NCBIfam" id="NF008758">
    <property type="entry name" value="PRK11789.1"/>
    <property type="match status" value="1"/>
</dbReference>
<dbReference type="GO" id="GO:0071555">
    <property type="term" value="P:cell wall organization"/>
    <property type="evidence" value="ECO:0007669"/>
    <property type="project" value="UniProtKB-KW"/>
</dbReference>
<accession>A0A2S9KGS1</accession>
<keyword evidence="9" id="KW-0862">Zinc</keyword>
<keyword evidence="8" id="KW-0378">Hydrolase</keyword>
<dbReference type="EMBL" id="PVLR01000012">
    <property type="protein sequence ID" value="PRD69624.1"/>
    <property type="molecule type" value="Genomic_DNA"/>
</dbReference>
<name>A0A2S9KGS1_9BURK</name>
<keyword evidence="10" id="KW-0961">Cell wall biogenesis/degradation</keyword>
<dbReference type="RefSeq" id="WP_105728781.1">
    <property type="nucleotide sequence ID" value="NZ_PVLR01000012.1"/>
</dbReference>
<dbReference type="EC" id="3.5.1.28" evidence="5"/>
<evidence type="ECO:0000256" key="10">
    <source>
        <dbReference type="ARBA" id="ARBA00023316"/>
    </source>
</evidence>
<dbReference type="GO" id="GO:0009253">
    <property type="term" value="P:peptidoglycan catabolic process"/>
    <property type="evidence" value="ECO:0007669"/>
    <property type="project" value="InterPro"/>
</dbReference>
<evidence type="ECO:0000259" key="13">
    <source>
        <dbReference type="SMART" id="SM00644"/>
    </source>
</evidence>
<evidence type="ECO:0000313" key="15">
    <source>
        <dbReference type="Proteomes" id="UP000238326"/>
    </source>
</evidence>
<dbReference type="InterPro" id="IPR002502">
    <property type="entry name" value="Amidase_domain"/>
</dbReference>
<comment type="cofactor">
    <cofactor evidence="2">
        <name>Zn(2+)</name>
        <dbReference type="ChEBI" id="CHEBI:29105"/>
    </cofactor>
</comment>
<proteinExistence type="inferred from homology"/>